<dbReference type="EMBL" id="AZAJ01000001">
    <property type="protein sequence ID" value="ETA67821.1"/>
    <property type="molecule type" value="Genomic_DNA"/>
</dbReference>
<sequence>MNDGVINWDEEKVVFFFGAGASKPEGGIITNQLLEESFRQFPRNNKVKMVKEYLSDIYHNNCEISNLPTFEEVLGPIDIALQKQENMSPKWDVKKLSSLRDNLIYCICSVLYEKLQNPRGYHHDFVDNLLTMYPGRWNKCSFISLNYDILLDNALTKLGDRGASNIDLNYGIRFRNEKHRRSRHQNDDTWSVPRVKNVPLLKLHGSLNWIYCPTCNSIKITPKRKGIVDDIFKDSEPCDSPFCKDGASEQKPIVVPPTFTKAYENPFLVSIWLQAEKVLQNATRIYFIGYSMPEADIHIQYLLKRSLFRQNGIHPKIIIIDKKNEHYSENDNDENMDENVQENMASKGVHDRYKRLFGDVKYCPIGFEEFAGNLEQYL</sequence>
<dbReference type="RefSeq" id="WP_023844957.1">
    <property type="nucleotide sequence ID" value="NZ_AZAJ01000001.1"/>
</dbReference>
<accession>W9DWK7</accession>
<dbReference type="Proteomes" id="UP000019483">
    <property type="component" value="Unassembled WGS sequence"/>
</dbReference>
<keyword evidence="2" id="KW-1185">Reference proteome</keyword>
<dbReference type="SUPFAM" id="SSF52467">
    <property type="entry name" value="DHS-like NAD/FAD-binding domain"/>
    <property type="match status" value="1"/>
</dbReference>
<name>W9DWK7_METTI</name>
<proteinExistence type="predicted"/>
<dbReference type="AlphaFoldDB" id="W9DWK7"/>
<dbReference type="STRING" id="1090322.MettiDRAFT_1256"/>
<gene>
    <name evidence="1" type="ORF">MettiDRAFT_1256</name>
</gene>
<evidence type="ECO:0000313" key="1">
    <source>
        <dbReference type="EMBL" id="ETA67821.1"/>
    </source>
</evidence>
<protein>
    <submittedName>
        <fullName evidence="1">Uncharacterized protein</fullName>
    </submittedName>
</protein>
<dbReference type="OrthoDB" id="359201at2157"/>
<dbReference type="InterPro" id="IPR029035">
    <property type="entry name" value="DHS-like_NAD/FAD-binding_dom"/>
</dbReference>
<comment type="caution">
    <text evidence="1">The sequence shown here is derived from an EMBL/GenBank/DDBJ whole genome shotgun (WGS) entry which is preliminary data.</text>
</comment>
<reference evidence="1 2" key="1">
    <citation type="submission" date="2013-08" db="EMBL/GenBank/DDBJ databases">
        <authorList>
            <consortium name="DOE Joint Genome Institute"/>
            <person name="Eisen J."/>
            <person name="Huntemann M."/>
            <person name="Han J."/>
            <person name="Chen A."/>
            <person name="Kyrpides N."/>
            <person name="Mavromatis K."/>
            <person name="Markowitz V."/>
            <person name="Palaniappan K."/>
            <person name="Ivanova N."/>
            <person name="Schaumberg A."/>
            <person name="Pati A."/>
            <person name="Liolios K."/>
            <person name="Nordberg H.P."/>
            <person name="Cantor M.N."/>
            <person name="Hua S.X."/>
            <person name="Woyke T."/>
        </authorList>
    </citation>
    <scope>NUCLEOTIDE SEQUENCE [LARGE SCALE GENOMIC DNA]</scope>
    <source>
        <strain evidence="1 2">DSM 2278</strain>
    </source>
</reference>
<evidence type="ECO:0000313" key="2">
    <source>
        <dbReference type="Proteomes" id="UP000019483"/>
    </source>
</evidence>
<organism evidence="1 2">
    <name type="scientific">Methanolobus tindarius DSM 2278</name>
    <dbReference type="NCBI Taxonomy" id="1090322"/>
    <lineage>
        <taxon>Archaea</taxon>
        <taxon>Methanobacteriati</taxon>
        <taxon>Methanobacteriota</taxon>
        <taxon>Stenosarchaea group</taxon>
        <taxon>Methanomicrobia</taxon>
        <taxon>Methanosarcinales</taxon>
        <taxon>Methanosarcinaceae</taxon>
        <taxon>Methanolobus</taxon>
    </lineage>
</organism>
<dbReference type="Pfam" id="PF13289">
    <property type="entry name" value="SIR2_2"/>
    <property type="match status" value="1"/>
</dbReference>